<evidence type="ECO:0000313" key="1">
    <source>
        <dbReference type="EMBL" id="KAK9414715.1"/>
    </source>
</evidence>
<name>A0ABR2UJB4_9PEZI</name>
<dbReference type="Proteomes" id="UP001408356">
    <property type="component" value="Unassembled WGS sequence"/>
</dbReference>
<keyword evidence="2" id="KW-1185">Reference proteome</keyword>
<organism evidence="1 2">
    <name type="scientific">Seiridium unicorne</name>
    <dbReference type="NCBI Taxonomy" id="138068"/>
    <lineage>
        <taxon>Eukaryota</taxon>
        <taxon>Fungi</taxon>
        <taxon>Dikarya</taxon>
        <taxon>Ascomycota</taxon>
        <taxon>Pezizomycotina</taxon>
        <taxon>Sordariomycetes</taxon>
        <taxon>Xylariomycetidae</taxon>
        <taxon>Amphisphaeriales</taxon>
        <taxon>Sporocadaceae</taxon>
        <taxon>Seiridium</taxon>
    </lineage>
</organism>
<protein>
    <submittedName>
        <fullName evidence="1">Thioesterase domain-containing protein</fullName>
    </submittedName>
</protein>
<sequence length="87" mass="9634">MTNILKDQINLRQNTSHDYTVSYHHDWTARTALRGGAVAAAIHHAATTHLILRSPSQTSPGFWLTSLMNTGCQHTSLVEFCRSLAVC</sequence>
<reference evidence="1 2" key="1">
    <citation type="journal article" date="2024" name="J. Plant Pathol.">
        <title>Sequence and assembly of the genome of Seiridium unicorne, isolate CBS 538.82, causal agent of cypress canker disease.</title>
        <authorList>
            <person name="Scali E."/>
            <person name="Rocca G.D."/>
            <person name="Danti R."/>
            <person name="Garbelotto M."/>
            <person name="Barberini S."/>
            <person name="Baroncelli R."/>
            <person name="Emiliani G."/>
        </authorList>
    </citation>
    <scope>NUCLEOTIDE SEQUENCE [LARGE SCALE GENOMIC DNA]</scope>
    <source>
        <strain evidence="1 2">BM-138-508</strain>
    </source>
</reference>
<gene>
    <name evidence="1" type="ORF">SUNI508_10998</name>
</gene>
<dbReference type="EMBL" id="JARVKF010000423">
    <property type="protein sequence ID" value="KAK9414715.1"/>
    <property type="molecule type" value="Genomic_DNA"/>
</dbReference>
<proteinExistence type="predicted"/>
<evidence type="ECO:0000313" key="2">
    <source>
        <dbReference type="Proteomes" id="UP001408356"/>
    </source>
</evidence>
<comment type="caution">
    <text evidence="1">The sequence shown here is derived from an EMBL/GenBank/DDBJ whole genome shotgun (WGS) entry which is preliminary data.</text>
</comment>
<accession>A0ABR2UJB4</accession>